<dbReference type="PANTHER" id="PTHR18964:SF173">
    <property type="entry name" value="GLUCOKINASE"/>
    <property type="match status" value="1"/>
</dbReference>
<comment type="similarity">
    <text evidence="1">Belongs to the ROK (NagC/XylR) family.</text>
</comment>
<dbReference type="InterPro" id="IPR036388">
    <property type="entry name" value="WH-like_DNA-bd_sf"/>
</dbReference>
<gene>
    <name evidence="3" type="ORF">BW733_10810</name>
</gene>
<evidence type="ECO:0000256" key="1">
    <source>
        <dbReference type="ARBA" id="ARBA00006479"/>
    </source>
</evidence>
<dbReference type="Proteomes" id="UP000188235">
    <property type="component" value="Chromosome"/>
</dbReference>
<dbReference type="InterPro" id="IPR000600">
    <property type="entry name" value="ROK"/>
</dbReference>
<dbReference type="Gene3D" id="1.10.10.10">
    <property type="entry name" value="Winged helix-like DNA-binding domain superfamily/Winged helix DNA-binding domain"/>
    <property type="match status" value="1"/>
</dbReference>
<dbReference type="Pfam" id="PF00480">
    <property type="entry name" value="ROK"/>
    <property type="match status" value="1"/>
</dbReference>
<dbReference type="SUPFAM" id="SSF53067">
    <property type="entry name" value="Actin-like ATPase domain"/>
    <property type="match status" value="1"/>
</dbReference>
<dbReference type="RefSeq" id="WP_077350368.1">
    <property type="nucleotide sequence ID" value="NZ_CP019607.1"/>
</dbReference>
<dbReference type="PANTHER" id="PTHR18964">
    <property type="entry name" value="ROK (REPRESSOR, ORF, KINASE) FAMILY"/>
    <property type="match status" value="1"/>
</dbReference>
<sequence length="385" mass="40001">MIEVPGARGSQSSLREANSASLVEAVRHYGQVTQVELAALTGLSQATVSNLVKNLQAAGIVQTSATVRSGRRAQAVSLVRSSDLSVGVHIGRRRMEVLIADASWSVTAQQRFPLPVEHRYDTTLDRVAMLLAELTDQVGASLNEVGTVGLAIPGGPGGLDALTGWDQIDPAEVLGKRLGREVVLVREAEAVAVAEARFGALRGVGSALVVRASSVTEAALVIDGRLAQSVGGWAGAMGHMVADPNGRICRCGARGCLNTVVSQEALADLVRVSHGPLSLSAIVQRANDGDLGCRQVVAHAATEVGARIADAATLLAPQRVCLSGPLTAGGLFLETVEQVLRTRPLVPVDCLIHGEVADAEVRGALAVAGDQSGPWVSRRDEQDGQ</sequence>
<feature type="domain" description="HTH marR-type" evidence="2">
    <location>
        <begin position="24"/>
        <end position="71"/>
    </location>
</feature>
<dbReference type="KEGG" id="tfa:BW733_10810"/>
<dbReference type="SUPFAM" id="SSF46785">
    <property type="entry name" value="Winged helix' DNA-binding domain"/>
    <property type="match status" value="1"/>
</dbReference>
<dbReference type="InterPro" id="IPR000835">
    <property type="entry name" value="HTH_MarR-typ"/>
</dbReference>
<evidence type="ECO:0000259" key="2">
    <source>
        <dbReference type="Pfam" id="PF12802"/>
    </source>
</evidence>
<organism evidence="3 4">
    <name type="scientific">Tessaracoccus flavescens</name>
    <dbReference type="NCBI Taxonomy" id="399497"/>
    <lineage>
        <taxon>Bacteria</taxon>
        <taxon>Bacillati</taxon>
        <taxon>Actinomycetota</taxon>
        <taxon>Actinomycetes</taxon>
        <taxon>Propionibacteriales</taxon>
        <taxon>Propionibacteriaceae</taxon>
        <taxon>Tessaracoccus</taxon>
    </lineage>
</organism>
<dbReference type="AlphaFoldDB" id="A0A1Q2CYQ8"/>
<dbReference type="OrthoDB" id="3189808at2"/>
<dbReference type="STRING" id="399497.BW733_10810"/>
<dbReference type="InterPro" id="IPR043129">
    <property type="entry name" value="ATPase_NBD"/>
</dbReference>
<dbReference type="Pfam" id="PF12802">
    <property type="entry name" value="MarR_2"/>
    <property type="match status" value="1"/>
</dbReference>
<protein>
    <recommendedName>
        <fullName evidence="2">HTH marR-type domain-containing protein</fullName>
    </recommendedName>
</protein>
<dbReference type="InterPro" id="IPR036390">
    <property type="entry name" value="WH_DNA-bd_sf"/>
</dbReference>
<reference evidence="3 4" key="1">
    <citation type="journal article" date="2008" name="Int. J. Syst. Evol. Microbiol.">
        <title>Tessaracoccus flavescens sp. nov., isolated from marine sediment.</title>
        <authorList>
            <person name="Lee D.W."/>
            <person name="Lee S.D."/>
        </authorList>
    </citation>
    <scope>NUCLEOTIDE SEQUENCE [LARGE SCALE GENOMIC DNA]</scope>
    <source>
        <strain evidence="3 4">SST-39T</strain>
    </source>
</reference>
<evidence type="ECO:0000313" key="4">
    <source>
        <dbReference type="Proteomes" id="UP000188235"/>
    </source>
</evidence>
<name>A0A1Q2CYQ8_9ACTN</name>
<dbReference type="GO" id="GO:0003700">
    <property type="term" value="F:DNA-binding transcription factor activity"/>
    <property type="evidence" value="ECO:0007669"/>
    <property type="project" value="InterPro"/>
</dbReference>
<dbReference type="EMBL" id="CP019607">
    <property type="protein sequence ID" value="AQP51247.1"/>
    <property type="molecule type" value="Genomic_DNA"/>
</dbReference>
<keyword evidence="4" id="KW-1185">Reference proteome</keyword>
<accession>A0A1Q2CYQ8</accession>
<proteinExistence type="inferred from homology"/>
<dbReference type="Gene3D" id="3.30.420.40">
    <property type="match status" value="2"/>
</dbReference>
<evidence type="ECO:0000313" key="3">
    <source>
        <dbReference type="EMBL" id="AQP51247.1"/>
    </source>
</evidence>